<dbReference type="PANTHER" id="PTHR33540">
    <property type="entry name" value="TRNA THREONYLCARBAMOYLADENOSINE BIOSYNTHESIS PROTEIN TSAE"/>
    <property type="match status" value="1"/>
</dbReference>
<comment type="caution">
    <text evidence="11">The sequence shown here is derived from an EMBL/GenBank/DDBJ whole genome shotgun (WGS) entry which is preliminary data.</text>
</comment>
<keyword evidence="5" id="KW-0819">tRNA processing</keyword>
<comment type="similarity">
    <text evidence="2">Belongs to the TsaE family.</text>
</comment>
<dbReference type="Gene3D" id="3.40.50.300">
    <property type="entry name" value="P-loop containing nucleotide triphosphate hydrolases"/>
    <property type="match status" value="1"/>
</dbReference>
<dbReference type="Proteomes" id="UP000214603">
    <property type="component" value="Unassembled WGS sequence"/>
</dbReference>
<dbReference type="Pfam" id="PF02367">
    <property type="entry name" value="TsaE"/>
    <property type="match status" value="1"/>
</dbReference>
<dbReference type="RefSeq" id="WP_088603569.1">
    <property type="nucleotide sequence ID" value="NZ_NJIH01000006.1"/>
</dbReference>
<evidence type="ECO:0000256" key="4">
    <source>
        <dbReference type="ARBA" id="ARBA00022490"/>
    </source>
</evidence>
<keyword evidence="6" id="KW-0479">Metal-binding</keyword>
<dbReference type="SUPFAM" id="SSF52540">
    <property type="entry name" value="P-loop containing nucleoside triphosphate hydrolases"/>
    <property type="match status" value="1"/>
</dbReference>
<sequence length="184" mass="20625">MADKQELKSIFLKLNDESDTIALAEQLAPLLCGTDPRLPDAVPGGRIHLRGDLGTGKTSFARAFLRAAGIRGRIKSPSYALLESYKLSNLYFYHLDFYRFRDPREWLDAGFREILQKEAVVLIEWPEQAGNSLPPPDLEISLEYADIGRNVRLAAHSNRGLSWLITLAPSLQKYLAEDNPGAAW</sequence>
<proteinExistence type="inferred from homology"/>
<reference evidence="12" key="1">
    <citation type="submission" date="2017-06" db="EMBL/GenBank/DDBJ databases">
        <title>Herbaspirillum phytohormonus sp. nov., isolated from the root nodule of Robinia pseudoacacia in lead-zinc mine.</title>
        <authorList>
            <person name="Fan M."/>
            <person name="Lin Y."/>
        </authorList>
    </citation>
    <scope>NUCLEOTIDE SEQUENCE [LARGE SCALE GENOMIC DNA]</scope>
    <source>
        <strain evidence="12">SC-089</strain>
    </source>
</reference>
<evidence type="ECO:0000256" key="1">
    <source>
        <dbReference type="ARBA" id="ARBA00004496"/>
    </source>
</evidence>
<organism evidence="11 12">
    <name type="scientific">Candidimonas nitroreducens</name>
    <dbReference type="NCBI Taxonomy" id="683354"/>
    <lineage>
        <taxon>Bacteria</taxon>
        <taxon>Pseudomonadati</taxon>
        <taxon>Pseudomonadota</taxon>
        <taxon>Betaproteobacteria</taxon>
        <taxon>Burkholderiales</taxon>
        <taxon>Alcaligenaceae</taxon>
        <taxon>Candidimonas</taxon>
    </lineage>
</organism>
<dbReference type="OrthoDB" id="9800307at2"/>
<evidence type="ECO:0000256" key="10">
    <source>
        <dbReference type="ARBA" id="ARBA00032441"/>
    </source>
</evidence>
<dbReference type="GO" id="GO:0016740">
    <property type="term" value="F:transferase activity"/>
    <property type="evidence" value="ECO:0007669"/>
    <property type="project" value="UniProtKB-KW"/>
</dbReference>
<dbReference type="NCBIfam" id="TIGR00150">
    <property type="entry name" value="T6A_YjeE"/>
    <property type="match status" value="1"/>
</dbReference>
<dbReference type="GO" id="GO:0005524">
    <property type="term" value="F:ATP binding"/>
    <property type="evidence" value="ECO:0007669"/>
    <property type="project" value="UniProtKB-KW"/>
</dbReference>
<dbReference type="GO" id="GO:0002949">
    <property type="term" value="P:tRNA threonylcarbamoyladenosine modification"/>
    <property type="evidence" value="ECO:0007669"/>
    <property type="project" value="InterPro"/>
</dbReference>
<keyword evidence="7" id="KW-0547">Nucleotide-binding</keyword>
<gene>
    <name evidence="11" type="ORF">CEY11_11740</name>
</gene>
<keyword evidence="11" id="KW-0808">Transferase</keyword>
<keyword evidence="8" id="KW-0067">ATP-binding</keyword>
<keyword evidence="4" id="KW-0963">Cytoplasm</keyword>
<dbReference type="AlphaFoldDB" id="A0A225MHE0"/>
<name>A0A225MHE0_9BURK</name>
<dbReference type="InterPro" id="IPR003442">
    <property type="entry name" value="T6A_TsaE"/>
</dbReference>
<dbReference type="GO" id="GO:0046872">
    <property type="term" value="F:metal ion binding"/>
    <property type="evidence" value="ECO:0007669"/>
    <property type="project" value="UniProtKB-KW"/>
</dbReference>
<dbReference type="PANTHER" id="PTHR33540:SF2">
    <property type="entry name" value="TRNA THREONYLCARBAMOYLADENOSINE BIOSYNTHESIS PROTEIN TSAE"/>
    <property type="match status" value="1"/>
</dbReference>
<keyword evidence="12" id="KW-1185">Reference proteome</keyword>
<evidence type="ECO:0000256" key="6">
    <source>
        <dbReference type="ARBA" id="ARBA00022723"/>
    </source>
</evidence>
<keyword evidence="9" id="KW-0460">Magnesium</keyword>
<evidence type="ECO:0000313" key="12">
    <source>
        <dbReference type="Proteomes" id="UP000214603"/>
    </source>
</evidence>
<evidence type="ECO:0000256" key="7">
    <source>
        <dbReference type="ARBA" id="ARBA00022741"/>
    </source>
</evidence>
<evidence type="ECO:0000256" key="9">
    <source>
        <dbReference type="ARBA" id="ARBA00022842"/>
    </source>
</evidence>
<comment type="subcellular location">
    <subcellularLocation>
        <location evidence="1">Cytoplasm</location>
    </subcellularLocation>
</comment>
<dbReference type="EMBL" id="NJIH01000006">
    <property type="protein sequence ID" value="OWT60312.1"/>
    <property type="molecule type" value="Genomic_DNA"/>
</dbReference>
<dbReference type="GO" id="GO:0005737">
    <property type="term" value="C:cytoplasm"/>
    <property type="evidence" value="ECO:0007669"/>
    <property type="project" value="UniProtKB-SubCell"/>
</dbReference>
<evidence type="ECO:0000256" key="3">
    <source>
        <dbReference type="ARBA" id="ARBA00019010"/>
    </source>
</evidence>
<protein>
    <recommendedName>
        <fullName evidence="3">tRNA threonylcarbamoyladenosine biosynthesis protein TsaE</fullName>
    </recommendedName>
    <alternativeName>
        <fullName evidence="10">t(6)A37 threonylcarbamoyladenosine biosynthesis protein TsaE</fullName>
    </alternativeName>
</protein>
<accession>A0A225MHE0</accession>
<evidence type="ECO:0000313" key="11">
    <source>
        <dbReference type="EMBL" id="OWT60312.1"/>
    </source>
</evidence>
<evidence type="ECO:0000256" key="5">
    <source>
        <dbReference type="ARBA" id="ARBA00022694"/>
    </source>
</evidence>
<evidence type="ECO:0000256" key="2">
    <source>
        <dbReference type="ARBA" id="ARBA00007599"/>
    </source>
</evidence>
<dbReference type="InterPro" id="IPR027417">
    <property type="entry name" value="P-loop_NTPase"/>
</dbReference>
<evidence type="ECO:0000256" key="8">
    <source>
        <dbReference type="ARBA" id="ARBA00022840"/>
    </source>
</evidence>